<dbReference type="PANTHER" id="PTHR42769:SF3">
    <property type="entry name" value="SUPEROXIDE DISMUTASE [FE] 2, CHLOROPLASTIC"/>
    <property type="match status" value="1"/>
</dbReference>
<evidence type="ECO:0000256" key="2">
    <source>
        <dbReference type="ARBA" id="ARBA00012682"/>
    </source>
</evidence>
<comment type="catalytic activity">
    <reaction evidence="5">
        <text>2 superoxide + 2 H(+) = H2O2 + O2</text>
        <dbReference type="Rhea" id="RHEA:20696"/>
        <dbReference type="ChEBI" id="CHEBI:15378"/>
        <dbReference type="ChEBI" id="CHEBI:15379"/>
        <dbReference type="ChEBI" id="CHEBI:16240"/>
        <dbReference type="ChEBI" id="CHEBI:18421"/>
        <dbReference type="EC" id="1.15.1.1"/>
    </reaction>
</comment>
<protein>
    <recommendedName>
        <fullName evidence="2 5">Superoxide dismutase</fullName>
        <ecNumber evidence="2 5">1.15.1.1</ecNumber>
    </recommendedName>
</protein>
<dbReference type="SUPFAM" id="SSF54719">
    <property type="entry name" value="Fe,Mn superoxide dismutase (SOD), C-terminal domain"/>
    <property type="match status" value="1"/>
</dbReference>
<gene>
    <name evidence="6" type="primary">sodB</name>
    <name evidence="6" type="ORF">PCLFYP37_03157</name>
</gene>
<dbReference type="GO" id="GO:0046872">
    <property type="term" value="F:metal ion binding"/>
    <property type="evidence" value="ECO:0007669"/>
    <property type="project" value="UniProtKB-KW"/>
</dbReference>
<dbReference type="EC" id="1.15.1.1" evidence="2 5"/>
<dbReference type="Pfam" id="PF00081">
    <property type="entry name" value="Sod_Fe_N"/>
    <property type="match status" value="1"/>
</dbReference>
<evidence type="ECO:0000313" key="6">
    <source>
        <dbReference type="EMBL" id="VYU50555.1"/>
    </source>
</evidence>
<dbReference type="InterPro" id="IPR036324">
    <property type="entry name" value="Mn/Fe_SOD_N_sf"/>
</dbReference>
<dbReference type="EMBL" id="CACRUT010000020">
    <property type="protein sequence ID" value="VYU50555.1"/>
    <property type="molecule type" value="Genomic_DNA"/>
</dbReference>
<dbReference type="PANTHER" id="PTHR42769">
    <property type="entry name" value="SUPEROXIDE DISMUTASE"/>
    <property type="match status" value="1"/>
</dbReference>
<dbReference type="SUPFAM" id="SSF46609">
    <property type="entry name" value="Fe,Mn superoxide dismutase (SOD), N-terminal domain"/>
    <property type="match status" value="1"/>
</dbReference>
<dbReference type="Gene3D" id="3.55.40.20">
    <property type="entry name" value="Iron/manganese superoxide dismutase, C-terminal domain"/>
    <property type="match status" value="1"/>
</dbReference>
<comment type="function">
    <text evidence="5">Destroys radicals which are normally produced within the cells and which are toxic to biological systems.</text>
</comment>
<dbReference type="AlphaFoldDB" id="A0A6N3FET0"/>
<dbReference type="FunFam" id="3.55.40.20:FF:000004">
    <property type="entry name" value="Superoxide dismutase [Fe]"/>
    <property type="match status" value="1"/>
</dbReference>
<sequence length="207" mass="23309">MLTQIIITSMTAVFSLPQLPYETNALEPVISKETIDYHYGKHLQAYVNTLNTLVKDTEYEKMNLEEIVRHAPAGPLFNNAGQVLNHTLYFEQFRPVGAGGPAVPEGKLDKAIRTAFGSFDEFKEKMAAASTGLFGSGWAWLAQNEKGELVIVQCPNGGNPVTMGYVPLLGFDVWEHAYYVDYRNRRADHIAALWQIINWEVVENRMK</sequence>
<dbReference type="Pfam" id="PF02777">
    <property type="entry name" value="Sod_Fe_C"/>
    <property type="match status" value="1"/>
</dbReference>
<dbReference type="PIRSF" id="PIRSF000349">
    <property type="entry name" value="SODismutase"/>
    <property type="match status" value="1"/>
</dbReference>
<evidence type="ECO:0000256" key="3">
    <source>
        <dbReference type="ARBA" id="ARBA00022723"/>
    </source>
</evidence>
<name>A0A6N3FET0_9BACT</name>
<keyword evidence="3 5" id="KW-0479">Metal-binding</keyword>
<comment type="similarity">
    <text evidence="1 5">Belongs to the iron/manganese superoxide dismutase family.</text>
</comment>
<dbReference type="GeneID" id="93558603"/>
<dbReference type="Gene3D" id="1.10.287.990">
    <property type="entry name" value="Fe,Mn superoxide dismutase (SOD) domain"/>
    <property type="match status" value="1"/>
</dbReference>
<dbReference type="PRINTS" id="PR01703">
    <property type="entry name" value="MNSODISMTASE"/>
</dbReference>
<keyword evidence="4 5" id="KW-0560">Oxidoreductase</keyword>
<dbReference type="GO" id="GO:0004784">
    <property type="term" value="F:superoxide dismutase activity"/>
    <property type="evidence" value="ECO:0007669"/>
    <property type="project" value="UniProtKB-EC"/>
</dbReference>
<dbReference type="InterPro" id="IPR036314">
    <property type="entry name" value="SOD_C_sf"/>
</dbReference>
<accession>A0A6N3FET0</accession>
<dbReference type="InterPro" id="IPR001189">
    <property type="entry name" value="Mn/Fe_SOD"/>
</dbReference>
<dbReference type="RefSeq" id="WP_008622512.1">
    <property type="nucleotide sequence ID" value="NZ_CABMOJ010000054.1"/>
</dbReference>
<dbReference type="PROSITE" id="PS00088">
    <property type="entry name" value="SOD_MN"/>
    <property type="match status" value="1"/>
</dbReference>
<dbReference type="InterPro" id="IPR019832">
    <property type="entry name" value="Mn/Fe_SOD_C"/>
</dbReference>
<evidence type="ECO:0000256" key="1">
    <source>
        <dbReference type="ARBA" id="ARBA00008714"/>
    </source>
</evidence>
<evidence type="ECO:0000256" key="5">
    <source>
        <dbReference type="RuleBase" id="RU000414"/>
    </source>
</evidence>
<organism evidence="6">
    <name type="scientific">Paraprevotella clara</name>
    <dbReference type="NCBI Taxonomy" id="454154"/>
    <lineage>
        <taxon>Bacteria</taxon>
        <taxon>Pseudomonadati</taxon>
        <taxon>Bacteroidota</taxon>
        <taxon>Bacteroidia</taxon>
        <taxon>Bacteroidales</taxon>
        <taxon>Prevotellaceae</taxon>
        <taxon>Paraprevotella</taxon>
    </lineage>
</organism>
<dbReference type="InterPro" id="IPR019831">
    <property type="entry name" value="Mn/Fe_SOD_N"/>
</dbReference>
<dbReference type="InterPro" id="IPR019833">
    <property type="entry name" value="Mn/Fe_SOD_BS"/>
</dbReference>
<reference evidence="6" key="1">
    <citation type="submission" date="2019-11" db="EMBL/GenBank/DDBJ databases">
        <authorList>
            <person name="Feng L."/>
        </authorList>
    </citation>
    <scope>NUCLEOTIDE SEQUENCE</scope>
    <source>
        <strain evidence="6">PclaraLFYP37</strain>
    </source>
</reference>
<proteinExistence type="inferred from homology"/>
<evidence type="ECO:0000256" key="4">
    <source>
        <dbReference type="ARBA" id="ARBA00023002"/>
    </source>
</evidence>